<dbReference type="SUPFAM" id="SSF55073">
    <property type="entry name" value="Nucleotide cyclase"/>
    <property type="match status" value="1"/>
</dbReference>
<sequence>MNNVNNTLLAVLAVQAALCGAGWWVGAATLGLSRSAALHWMGLCLSIGLGSVLFMPGLDVPLELSLPTRNLLVLLGCMLLRRGNALFLRGDTADLEQALLLAVAVLAMLLIGMEPGEQWVRALTLSSAIGWVLLRGGIELVRGLMREHSWAGALTISLPMLLLGAALMGRAASALVVPPQSPMLDLSQPSSAGTGLLLTALLVFSTTQLMLLYLVIMRLVRRLREVASQDPLTRLLNRRAWMLALQAERVRMQRHPCATAMAVIDIDGFRHLNQRYGNAQGDDLLQQLARCLEETARATDVVARLGADQFGVLLSDTDADGATEAAERLRQAVAGLNLRVGEERVPLTISVGVAVQPADLALQLSFSALQLRADEALSSAKAGGGNRVQIDRRPASLALAGA</sequence>
<feature type="transmembrane region" description="Helical" evidence="3">
    <location>
        <begin position="37"/>
        <end position="58"/>
    </location>
</feature>
<evidence type="ECO:0000313" key="6">
    <source>
        <dbReference type="Proteomes" id="UP000678374"/>
    </source>
</evidence>
<evidence type="ECO:0000256" key="1">
    <source>
        <dbReference type="ARBA" id="ARBA00012528"/>
    </source>
</evidence>
<dbReference type="GO" id="GO:1902201">
    <property type="term" value="P:negative regulation of bacterial-type flagellum-dependent cell motility"/>
    <property type="evidence" value="ECO:0007669"/>
    <property type="project" value="TreeGrafter"/>
</dbReference>
<dbReference type="NCBIfam" id="TIGR00254">
    <property type="entry name" value="GGDEF"/>
    <property type="match status" value="1"/>
</dbReference>
<accession>A0A941BK69</accession>
<protein>
    <recommendedName>
        <fullName evidence="1">diguanylate cyclase</fullName>
        <ecNumber evidence="1">2.7.7.65</ecNumber>
    </recommendedName>
</protein>
<gene>
    <name evidence="5" type="ORF">KAK06_04685</name>
</gene>
<evidence type="ECO:0000259" key="4">
    <source>
        <dbReference type="PROSITE" id="PS50887"/>
    </source>
</evidence>
<keyword evidence="3" id="KW-0472">Membrane</keyword>
<dbReference type="EMBL" id="JAGQDE010000003">
    <property type="protein sequence ID" value="MBQ0958244.1"/>
    <property type="molecule type" value="Genomic_DNA"/>
</dbReference>
<dbReference type="Proteomes" id="UP000678374">
    <property type="component" value="Unassembled WGS sequence"/>
</dbReference>
<dbReference type="RefSeq" id="WP_210800760.1">
    <property type="nucleotide sequence ID" value="NZ_JAGQDE010000003.1"/>
</dbReference>
<evidence type="ECO:0000313" key="5">
    <source>
        <dbReference type="EMBL" id="MBQ0958244.1"/>
    </source>
</evidence>
<reference evidence="5" key="1">
    <citation type="submission" date="2021-04" db="EMBL/GenBank/DDBJ databases">
        <title>The genome sequence of Ideonella sp. 4Y11.</title>
        <authorList>
            <person name="Liu Y."/>
        </authorList>
    </citation>
    <scope>NUCLEOTIDE SEQUENCE</scope>
    <source>
        <strain evidence="5">4Y11</strain>
    </source>
</reference>
<dbReference type="GO" id="GO:0005886">
    <property type="term" value="C:plasma membrane"/>
    <property type="evidence" value="ECO:0007669"/>
    <property type="project" value="TreeGrafter"/>
</dbReference>
<dbReference type="Gene3D" id="3.30.70.270">
    <property type="match status" value="1"/>
</dbReference>
<dbReference type="CDD" id="cd01949">
    <property type="entry name" value="GGDEF"/>
    <property type="match status" value="1"/>
</dbReference>
<feature type="transmembrane region" description="Helical" evidence="3">
    <location>
        <begin position="150"/>
        <end position="172"/>
    </location>
</feature>
<dbReference type="GO" id="GO:0052621">
    <property type="term" value="F:diguanylate cyclase activity"/>
    <property type="evidence" value="ECO:0007669"/>
    <property type="project" value="UniProtKB-EC"/>
</dbReference>
<dbReference type="PANTHER" id="PTHR45138:SF9">
    <property type="entry name" value="DIGUANYLATE CYCLASE DGCM-RELATED"/>
    <property type="match status" value="1"/>
</dbReference>
<dbReference type="PANTHER" id="PTHR45138">
    <property type="entry name" value="REGULATORY COMPONENTS OF SENSORY TRANSDUCTION SYSTEM"/>
    <property type="match status" value="1"/>
</dbReference>
<dbReference type="GO" id="GO:0043709">
    <property type="term" value="P:cell adhesion involved in single-species biofilm formation"/>
    <property type="evidence" value="ECO:0007669"/>
    <property type="project" value="TreeGrafter"/>
</dbReference>
<keyword evidence="6" id="KW-1185">Reference proteome</keyword>
<dbReference type="InterPro" id="IPR029787">
    <property type="entry name" value="Nucleotide_cyclase"/>
</dbReference>
<comment type="caution">
    <text evidence="5">The sequence shown here is derived from an EMBL/GenBank/DDBJ whole genome shotgun (WGS) entry which is preliminary data.</text>
</comment>
<dbReference type="EC" id="2.7.7.65" evidence="1"/>
<feature type="transmembrane region" description="Helical" evidence="3">
    <location>
        <begin position="192"/>
        <end position="216"/>
    </location>
</feature>
<dbReference type="PROSITE" id="PS50887">
    <property type="entry name" value="GGDEF"/>
    <property type="match status" value="1"/>
</dbReference>
<keyword evidence="3" id="KW-1133">Transmembrane helix</keyword>
<proteinExistence type="predicted"/>
<dbReference type="Pfam" id="PF00990">
    <property type="entry name" value="GGDEF"/>
    <property type="match status" value="1"/>
</dbReference>
<dbReference type="InterPro" id="IPR043128">
    <property type="entry name" value="Rev_trsase/Diguanyl_cyclase"/>
</dbReference>
<feature type="domain" description="GGDEF" evidence="4">
    <location>
        <begin position="257"/>
        <end position="393"/>
    </location>
</feature>
<dbReference type="InterPro" id="IPR000160">
    <property type="entry name" value="GGDEF_dom"/>
</dbReference>
<feature type="transmembrane region" description="Helical" evidence="3">
    <location>
        <begin position="6"/>
        <end position="25"/>
    </location>
</feature>
<keyword evidence="3" id="KW-0812">Transmembrane</keyword>
<dbReference type="SMART" id="SM00267">
    <property type="entry name" value="GGDEF"/>
    <property type="match status" value="1"/>
</dbReference>
<dbReference type="InterPro" id="IPR050469">
    <property type="entry name" value="Diguanylate_Cyclase"/>
</dbReference>
<name>A0A941BK69_9BURK</name>
<dbReference type="AlphaFoldDB" id="A0A941BK69"/>
<evidence type="ECO:0000256" key="2">
    <source>
        <dbReference type="ARBA" id="ARBA00034247"/>
    </source>
</evidence>
<organism evidence="5 6">
    <name type="scientific">Ideonella aquatica</name>
    <dbReference type="NCBI Taxonomy" id="2824119"/>
    <lineage>
        <taxon>Bacteria</taxon>
        <taxon>Pseudomonadati</taxon>
        <taxon>Pseudomonadota</taxon>
        <taxon>Betaproteobacteria</taxon>
        <taxon>Burkholderiales</taxon>
        <taxon>Sphaerotilaceae</taxon>
        <taxon>Ideonella</taxon>
    </lineage>
</organism>
<comment type="catalytic activity">
    <reaction evidence="2">
        <text>2 GTP = 3',3'-c-di-GMP + 2 diphosphate</text>
        <dbReference type="Rhea" id="RHEA:24898"/>
        <dbReference type="ChEBI" id="CHEBI:33019"/>
        <dbReference type="ChEBI" id="CHEBI:37565"/>
        <dbReference type="ChEBI" id="CHEBI:58805"/>
        <dbReference type="EC" id="2.7.7.65"/>
    </reaction>
</comment>
<evidence type="ECO:0000256" key="3">
    <source>
        <dbReference type="SAM" id="Phobius"/>
    </source>
</evidence>